<comment type="subcellular location">
    <subcellularLocation>
        <location evidence="2">Cytoplasm</location>
    </subcellularLocation>
    <subcellularLocation>
        <location evidence="1">Endomembrane system</location>
    </subcellularLocation>
</comment>
<keyword evidence="6" id="KW-0106">Calcium</keyword>
<evidence type="ECO:0000256" key="5">
    <source>
        <dbReference type="ARBA" id="ARBA00022737"/>
    </source>
</evidence>
<dbReference type="PANTHER" id="PTHR46735:SF3">
    <property type="entry name" value="CALPAIN SMALL SUBUNIT 1-RELATED"/>
    <property type="match status" value="1"/>
</dbReference>
<dbReference type="GO" id="GO:0012505">
    <property type="term" value="C:endomembrane system"/>
    <property type="evidence" value="ECO:0007669"/>
    <property type="project" value="UniProtKB-SubCell"/>
</dbReference>
<organism evidence="9">
    <name type="scientific">Timema bartmani</name>
    <dbReference type="NCBI Taxonomy" id="61472"/>
    <lineage>
        <taxon>Eukaryota</taxon>
        <taxon>Metazoa</taxon>
        <taxon>Ecdysozoa</taxon>
        <taxon>Arthropoda</taxon>
        <taxon>Hexapoda</taxon>
        <taxon>Insecta</taxon>
        <taxon>Pterygota</taxon>
        <taxon>Neoptera</taxon>
        <taxon>Polyneoptera</taxon>
        <taxon>Phasmatodea</taxon>
        <taxon>Timematodea</taxon>
        <taxon>Timematoidea</taxon>
        <taxon>Timematidae</taxon>
        <taxon>Timema</taxon>
    </lineage>
</organism>
<gene>
    <name evidence="9" type="ORF">TBIB3V08_LOCUS10856</name>
</gene>
<keyword evidence="4" id="KW-0479">Metal-binding</keyword>
<accession>A0A7R9F7U5</accession>
<keyword evidence="7" id="KW-0472">Membrane</keyword>
<keyword evidence="3" id="KW-0963">Cytoplasm</keyword>
<evidence type="ECO:0000256" key="4">
    <source>
        <dbReference type="ARBA" id="ARBA00022723"/>
    </source>
</evidence>
<feature type="domain" description="EF-hand" evidence="8">
    <location>
        <begin position="174"/>
        <end position="209"/>
    </location>
</feature>
<dbReference type="EMBL" id="OD570184">
    <property type="protein sequence ID" value="CAD7448572.1"/>
    <property type="molecule type" value="Genomic_DNA"/>
</dbReference>
<proteinExistence type="predicted"/>
<reference evidence="9" key="1">
    <citation type="submission" date="2020-11" db="EMBL/GenBank/DDBJ databases">
        <authorList>
            <person name="Tran Van P."/>
        </authorList>
    </citation>
    <scope>NUCLEOTIDE SEQUENCE</scope>
</reference>
<dbReference type="PROSITE" id="PS00018">
    <property type="entry name" value="EF_HAND_1"/>
    <property type="match status" value="1"/>
</dbReference>
<dbReference type="Pfam" id="PF13405">
    <property type="entry name" value="EF-hand_6"/>
    <property type="match status" value="1"/>
</dbReference>
<evidence type="ECO:0000259" key="8">
    <source>
        <dbReference type="PROSITE" id="PS50222"/>
    </source>
</evidence>
<keyword evidence="5" id="KW-0677">Repeat</keyword>
<feature type="domain" description="EF-hand" evidence="8">
    <location>
        <begin position="144"/>
        <end position="172"/>
    </location>
</feature>
<dbReference type="InterPro" id="IPR011992">
    <property type="entry name" value="EF-hand-dom_pair"/>
</dbReference>
<dbReference type="CDD" id="cd16196">
    <property type="entry name" value="EFh_PEF_CalpA_B"/>
    <property type="match status" value="1"/>
</dbReference>
<protein>
    <recommendedName>
        <fullName evidence="8">EF-hand domain-containing protein</fullName>
    </recommendedName>
</protein>
<dbReference type="Pfam" id="PF13833">
    <property type="entry name" value="EF-hand_8"/>
    <property type="match status" value="1"/>
</dbReference>
<dbReference type="SMART" id="SM00054">
    <property type="entry name" value="EFh"/>
    <property type="match status" value="2"/>
</dbReference>
<dbReference type="InterPro" id="IPR002048">
    <property type="entry name" value="EF_hand_dom"/>
</dbReference>
<dbReference type="InterPro" id="IPR018247">
    <property type="entry name" value="EF_Hand_1_Ca_BS"/>
</dbReference>
<dbReference type="PANTHER" id="PTHR46735">
    <property type="entry name" value="CALPAIN, SMALL SUBUNIT 1 A-RELATED"/>
    <property type="match status" value="1"/>
</dbReference>
<dbReference type="Gene3D" id="1.10.238.10">
    <property type="entry name" value="EF-hand"/>
    <property type="match status" value="1"/>
</dbReference>
<dbReference type="GO" id="GO:0005737">
    <property type="term" value="C:cytoplasm"/>
    <property type="evidence" value="ECO:0007669"/>
    <property type="project" value="UniProtKB-SubCell"/>
</dbReference>
<dbReference type="SUPFAM" id="SSF47473">
    <property type="entry name" value="EF-hand"/>
    <property type="match status" value="1"/>
</dbReference>
<dbReference type="GO" id="GO:0005509">
    <property type="term" value="F:calcium ion binding"/>
    <property type="evidence" value="ECO:0007669"/>
    <property type="project" value="InterPro"/>
</dbReference>
<dbReference type="PROSITE" id="PS50222">
    <property type="entry name" value="EF_HAND_2"/>
    <property type="match status" value="2"/>
</dbReference>
<dbReference type="AlphaFoldDB" id="A0A7R9F7U5"/>
<evidence type="ECO:0000256" key="3">
    <source>
        <dbReference type="ARBA" id="ARBA00022490"/>
    </source>
</evidence>
<evidence type="ECO:0000256" key="1">
    <source>
        <dbReference type="ARBA" id="ARBA00004308"/>
    </source>
</evidence>
<name>A0A7R9F7U5_9NEOP</name>
<evidence type="ECO:0000256" key="2">
    <source>
        <dbReference type="ARBA" id="ARBA00004496"/>
    </source>
</evidence>
<evidence type="ECO:0000256" key="7">
    <source>
        <dbReference type="ARBA" id="ARBA00023136"/>
    </source>
</evidence>
<evidence type="ECO:0000313" key="9">
    <source>
        <dbReference type="EMBL" id="CAD7448572.1"/>
    </source>
</evidence>
<sequence>MIVLELTKDVYGSESDSSHDNNIAIECNNDNKDPELFDISDGVLKNNLNAGGDCAGAVKEEPEPEEEKTSEKAKEFFKKIAGEDMEVDWLELKDILDYAMRKELPRASSQSQDSIVTTLLALVCGVVCRDTPLGQAFEVKNDGFSKDVCRSMIAMMDVDRSGKLGFEEFKALWVDIRHWKTVFKIYDKDGSGYLSAFELRHALNSAGYRLNNNILNILAHRYSSKDGMITFDDFMMCAVRLKGLIGQ</sequence>
<evidence type="ECO:0000256" key="6">
    <source>
        <dbReference type="ARBA" id="ARBA00022837"/>
    </source>
</evidence>